<organism evidence="3 4">
    <name type="scientific">Ulvibacterium marinum</name>
    <dbReference type="NCBI Taxonomy" id="2419782"/>
    <lineage>
        <taxon>Bacteria</taxon>
        <taxon>Pseudomonadati</taxon>
        <taxon>Bacteroidota</taxon>
        <taxon>Flavobacteriia</taxon>
        <taxon>Flavobacteriales</taxon>
        <taxon>Flavobacteriaceae</taxon>
        <taxon>Ulvibacterium</taxon>
    </lineage>
</organism>
<dbReference type="InterPro" id="IPR052018">
    <property type="entry name" value="PHP_domain"/>
</dbReference>
<dbReference type="GO" id="GO:0004534">
    <property type="term" value="F:5'-3' RNA exonuclease activity"/>
    <property type="evidence" value="ECO:0007669"/>
    <property type="project" value="TreeGrafter"/>
</dbReference>
<dbReference type="GO" id="GO:0035312">
    <property type="term" value="F:5'-3' DNA exonuclease activity"/>
    <property type="evidence" value="ECO:0007669"/>
    <property type="project" value="TreeGrafter"/>
</dbReference>
<dbReference type="Proteomes" id="UP000276603">
    <property type="component" value="Unassembled WGS sequence"/>
</dbReference>
<feature type="transmembrane region" description="Helical" evidence="1">
    <location>
        <begin position="99"/>
        <end position="117"/>
    </location>
</feature>
<feature type="transmembrane region" description="Helical" evidence="1">
    <location>
        <begin position="31"/>
        <end position="51"/>
    </location>
</feature>
<dbReference type="InterPro" id="IPR004013">
    <property type="entry name" value="PHP_dom"/>
</dbReference>
<evidence type="ECO:0000259" key="2">
    <source>
        <dbReference type="Pfam" id="PF02811"/>
    </source>
</evidence>
<keyword evidence="1" id="KW-0472">Membrane</keyword>
<feature type="domain" description="PHP" evidence="2">
    <location>
        <begin position="169"/>
        <end position="234"/>
    </location>
</feature>
<name>A0A3B0C8T3_9FLAO</name>
<dbReference type="InterPro" id="IPR016195">
    <property type="entry name" value="Pol/histidinol_Pase-like"/>
</dbReference>
<feature type="transmembrane region" description="Helical" evidence="1">
    <location>
        <begin position="129"/>
        <end position="152"/>
    </location>
</feature>
<evidence type="ECO:0000313" key="4">
    <source>
        <dbReference type="Proteomes" id="UP000276603"/>
    </source>
</evidence>
<dbReference type="EMBL" id="RBCJ01000002">
    <property type="protein sequence ID" value="RKN80808.1"/>
    <property type="molecule type" value="Genomic_DNA"/>
</dbReference>
<evidence type="ECO:0000256" key="1">
    <source>
        <dbReference type="SAM" id="Phobius"/>
    </source>
</evidence>
<reference evidence="3 4" key="1">
    <citation type="submission" date="2018-10" db="EMBL/GenBank/DDBJ databases">
        <title>Ulvibacterium marinum gen. nov., sp. nov., a novel marine bacterium of the family Flavobacteriaceae, isolated from a culture of the green alga Ulva prolifera.</title>
        <authorList>
            <person name="Zhang Z."/>
        </authorList>
    </citation>
    <scope>NUCLEOTIDE SEQUENCE [LARGE SCALE GENOMIC DNA]</scope>
    <source>
        <strain evidence="3 4">CCMM003</strain>
    </source>
</reference>
<dbReference type="PANTHER" id="PTHR42924:SF3">
    <property type="entry name" value="POLYMERASE_HISTIDINOL PHOSPHATASE N-TERMINAL DOMAIN-CONTAINING PROTEIN"/>
    <property type="match status" value="1"/>
</dbReference>
<feature type="transmembrane region" description="Helical" evidence="1">
    <location>
        <begin position="404"/>
        <end position="421"/>
    </location>
</feature>
<dbReference type="SUPFAM" id="SSF89550">
    <property type="entry name" value="PHP domain-like"/>
    <property type="match status" value="1"/>
</dbReference>
<sequence length="503" mass="58408">MFWTFRVLANGKSRNHSNKNKYMERTRIQKFAVVVLILSITLLATFFPFQIHFENALSLKPESDYTIKIEFWRILFEPFLGPLLYANRSLYALEELPMILLWILILHVFFYGIGTFKSVGNRKKKGLELLVNLPLIAGILFAVFVLILFIPLPNNTIVNNSKDTILVTTHAHTEFSHDGLISQENMWKWHKRNGFDAFFITDHANHRKTWEFAQDQKKGKFPMDPLVMIGEEYSASNHMSLLGLNNSFETRGMADKTVIDSVHHHGGVVIINHWFDGKGKEKELYHELGADGFEIENSGKDLYYDRKIFEELRTFCEENELLMIGGLDFHGYGRLCSLYNGLVIPNWDNLDYNSKQLAVLDVLKNGPQEKIKTLLYKDRPFYPKTNLFLRPFVNAVHYFRTLNLYQVFSWIFWLLVFQFLGKAIKKTLVPPRTGILILGMVSAFFLIGLTILYYFRGVTVEGYSELYWEYSVVLGPIGLALCLYASGVIYFRFFKNRSKAISR</sequence>
<protein>
    <submittedName>
        <fullName evidence="3">PHP domain-containing protein</fullName>
    </submittedName>
</protein>
<proteinExistence type="predicted"/>
<comment type="caution">
    <text evidence="3">The sequence shown here is derived from an EMBL/GenBank/DDBJ whole genome shotgun (WGS) entry which is preliminary data.</text>
</comment>
<feature type="transmembrane region" description="Helical" evidence="1">
    <location>
        <begin position="467"/>
        <end position="493"/>
    </location>
</feature>
<dbReference type="Pfam" id="PF02811">
    <property type="entry name" value="PHP"/>
    <property type="match status" value="1"/>
</dbReference>
<keyword evidence="4" id="KW-1185">Reference proteome</keyword>
<dbReference type="Gene3D" id="3.20.20.140">
    <property type="entry name" value="Metal-dependent hydrolases"/>
    <property type="match status" value="1"/>
</dbReference>
<dbReference type="AlphaFoldDB" id="A0A3B0C8T3"/>
<dbReference type="PANTHER" id="PTHR42924">
    <property type="entry name" value="EXONUCLEASE"/>
    <property type="match status" value="1"/>
</dbReference>
<evidence type="ECO:0000313" key="3">
    <source>
        <dbReference type="EMBL" id="RKN80808.1"/>
    </source>
</evidence>
<keyword evidence="1" id="KW-0812">Transmembrane</keyword>
<gene>
    <name evidence="3" type="ORF">D7Z94_07525</name>
</gene>
<keyword evidence="1" id="KW-1133">Transmembrane helix</keyword>
<accession>A0A3B0C8T3</accession>
<feature type="transmembrane region" description="Helical" evidence="1">
    <location>
        <begin position="433"/>
        <end position="455"/>
    </location>
</feature>